<dbReference type="InterPro" id="IPR001453">
    <property type="entry name" value="MoaB/Mog_dom"/>
</dbReference>
<evidence type="ECO:0000256" key="3">
    <source>
        <dbReference type="ARBA" id="ARBA00013269"/>
    </source>
</evidence>
<keyword evidence="5 12" id="KW-0808">Transferase</keyword>
<name>A0A7C4I791_CALS0</name>
<dbReference type="GO" id="GO:0006777">
    <property type="term" value="P:Mo-molybdopterin cofactor biosynthetic process"/>
    <property type="evidence" value="ECO:0007669"/>
    <property type="project" value="UniProtKB-KW"/>
</dbReference>
<evidence type="ECO:0000256" key="4">
    <source>
        <dbReference type="ARBA" id="ARBA00022505"/>
    </source>
</evidence>
<dbReference type="GO" id="GO:0005737">
    <property type="term" value="C:cytoplasm"/>
    <property type="evidence" value="ECO:0007669"/>
    <property type="project" value="TreeGrafter"/>
</dbReference>
<proteinExistence type="predicted"/>
<protein>
    <recommendedName>
        <fullName evidence="3">molybdopterin molybdotransferase</fullName>
        <ecNumber evidence="3">2.10.1.1</ecNumber>
    </recommendedName>
</protein>
<dbReference type="InterPro" id="IPR038987">
    <property type="entry name" value="MoeA-like"/>
</dbReference>
<dbReference type="GO" id="GO:0061599">
    <property type="term" value="F:molybdopterin molybdotransferase activity"/>
    <property type="evidence" value="ECO:0007669"/>
    <property type="project" value="UniProtKB-EC"/>
</dbReference>
<dbReference type="SUPFAM" id="SSF63867">
    <property type="entry name" value="MoeA C-terminal domain-like"/>
    <property type="match status" value="1"/>
</dbReference>
<dbReference type="PANTHER" id="PTHR10192:SF19">
    <property type="entry name" value="MOLYBDOPTERIN BIOSYNTHESIS PROTEIN MJ0666-RELATED"/>
    <property type="match status" value="1"/>
</dbReference>
<keyword evidence="6" id="KW-0479">Metal-binding</keyword>
<dbReference type="InterPro" id="IPR036425">
    <property type="entry name" value="MoaB/Mog-like_dom_sf"/>
</dbReference>
<evidence type="ECO:0000259" key="10">
    <source>
        <dbReference type="SMART" id="SM00852"/>
    </source>
</evidence>
<dbReference type="GO" id="GO:0046872">
    <property type="term" value="F:metal ion binding"/>
    <property type="evidence" value="ECO:0007669"/>
    <property type="project" value="UniProtKB-KW"/>
</dbReference>
<keyword evidence="8" id="KW-0501">Molybdenum cofactor biosynthesis</keyword>
<evidence type="ECO:0000256" key="1">
    <source>
        <dbReference type="ARBA" id="ARBA00001946"/>
    </source>
</evidence>
<dbReference type="Pfam" id="PF03453">
    <property type="entry name" value="MoeA_N"/>
    <property type="match status" value="1"/>
</dbReference>
<dbReference type="Gene3D" id="2.40.340.10">
    <property type="entry name" value="MoeA, C-terminal, domain IV"/>
    <property type="match status" value="1"/>
</dbReference>
<dbReference type="Pfam" id="PF03454">
    <property type="entry name" value="MoeA_C"/>
    <property type="match status" value="1"/>
</dbReference>
<evidence type="ECO:0000313" key="11">
    <source>
        <dbReference type="EMBL" id="HGL40994.1"/>
    </source>
</evidence>
<sequence>MSTRRMTGFATLPTLSEALSLLLEKTSTTHPDVEKVSLEHSLGRYCADDIFSPVDVPPFEKSAVDGYAVLAEDTFGASPNNPVYLVVKGFSHAGVRRMDVPKISQGEAVEIYTGAPLPEGANAVVMAEHAKRIGEYVLEVTRQVHPLQNVSRVGEDFRMNELVVARGTRIRSWHIGALASLNITTIPVYKKVRVGVMSTGSELVEPGTQPSEGQVINSSKPMLKALLEEHGAEPVDWGTVEDDLGLIAAKISEAVDVLDMLIVTGGTSVGGKDLVPEAVKKVDGSDIIFHGVRIRPAKPTGAAVVKGKPVFMLSGYPVSAALGFMLFVKPLLERAYGRKSSMTCTVRGKLTRRVANPALTRTYVRVCVKRTPDGVLVEPLMLTGSGLLSTLTKADGLLVVPEGVEGFEEGQEVEVELLHNESGNKG</sequence>
<comment type="caution">
    <text evidence="12">The sequence shown here is derived from an EMBL/GenBank/DDBJ whole genome shotgun (WGS) entry which is preliminary data.</text>
</comment>
<feature type="domain" description="MoaB/Mog" evidence="10">
    <location>
        <begin position="195"/>
        <end position="334"/>
    </location>
</feature>
<dbReference type="EMBL" id="DRXG01000032">
    <property type="protein sequence ID" value="HHN52005.1"/>
    <property type="molecule type" value="Genomic_DNA"/>
</dbReference>
<keyword evidence="7" id="KW-0460">Magnesium</keyword>
<evidence type="ECO:0000256" key="6">
    <source>
        <dbReference type="ARBA" id="ARBA00022723"/>
    </source>
</evidence>
<dbReference type="SUPFAM" id="SSF63882">
    <property type="entry name" value="MoeA N-terminal region -like"/>
    <property type="match status" value="1"/>
</dbReference>
<evidence type="ECO:0000256" key="2">
    <source>
        <dbReference type="ARBA" id="ARBA00005046"/>
    </source>
</evidence>
<dbReference type="PANTHER" id="PTHR10192">
    <property type="entry name" value="MOLYBDOPTERIN BIOSYNTHESIS PROTEIN"/>
    <property type="match status" value="1"/>
</dbReference>
<dbReference type="EC" id="2.10.1.1" evidence="3"/>
<evidence type="ECO:0000256" key="7">
    <source>
        <dbReference type="ARBA" id="ARBA00022842"/>
    </source>
</evidence>
<dbReference type="NCBIfam" id="NF045515">
    <property type="entry name" value="Glp_gephyrin"/>
    <property type="match status" value="1"/>
</dbReference>
<dbReference type="InterPro" id="IPR036688">
    <property type="entry name" value="MoeA_C_domain_IV_sf"/>
</dbReference>
<dbReference type="InterPro" id="IPR005111">
    <property type="entry name" value="MoeA_C_domain_IV"/>
</dbReference>
<evidence type="ECO:0000313" key="13">
    <source>
        <dbReference type="EMBL" id="HHN52005.1"/>
    </source>
</evidence>
<dbReference type="AlphaFoldDB" id="A0A7C4I791"/>
<comment type="catalytic activity">
    <reaction evidence="9">
        <text>adenylyl-molybdopterin + molybdate = Mo-molybdopterin + AMP + H(+)</text>
        <dbReference type="Rhea" id="RHEA:35047"/>
        <dbReference type="ChEBI" id="CHEBI:15378"/>
        <dbReference type="ChEBI" id="CHEBI:36264"/>
        <dbReference type="ChEBI" id="CHEBI:62727"/>
        <dbReference type="ChEBI" id="CHEBI:71302"/>
        <dbReference type="ChEBI" id="CHEBI:456215"/>
        <dbReference type="EC" id="2.10.1.1"/>
    </reaction>
</comment>
<keyword evidence="4" id="KW-0500">Molybdenum</keyword>
<evidence type="ECO:0000256" key="8">
    <source>
        <dbReference type="ARBA" id="ARBA00023150"/>
    </source>
</evidence>
<reference evidence="12" key="1">
    <citation type="journal article" date="2020" name="mSystems">
        <title>Genome- and Community-Level Interaction Insights into Carbon Utilization and Element Cycling Functions of Hydrothermarchaeota in Hydrothermal Sediment.</title>
        <authorList>
            <person name="Zhou Z."/>
            <person name="Liu Y."/>
            <person name="Xu W."/>
            <person name="Pan J."/>
            <person name="Luo Z.H."/>
            <person name="Li M."/>
        </authorList>
    </citation>
    <scope>NUCLEOTIDE SEQUENCE [LARGE SCALE GENOMIC DNA]</scope>
    <source>
        <strain evidence="13">SpSt-1073</strain>
        <strain evidence="12">SpSt-613</strain>
        <strain evidence="11">SpSt-669</strain>
    </source>
</reference>
<evidence type="ECO:0000313" key="12">
    <source>
        <dbReference type="EMBL" id="HGN89832.1"/>
    </source>
</evidence>
<evidence type="ECO:0000256" key="9">
    <source>
        <dbReference type="ARBA" id="ARBA00047317"/>
    </source>
</evidence>
<dbReference type="NCBIfam" id="TIGR00177">
    <property type="entry name" value="molyb_syn"/>
    <property type="match status" value="1"/>
</dbReference>
<dbReference type="Gene3D" id="3.40.980.10">
    <property type="entry name" value="MoaB/Mog-like domain"/>
    <property type="match status" value="1"/>
</dbReference>
<dbReference type="Gene3D" id="3.90.105.10">
    <property type="entry name" value="Molybdopterin biosynthesis moea protein, domain 2"/>
    <property type="match status" value="1"/>
</dbReference>
<dbReference type="EMBL" id="DTCM01000063">
    <property type="protein sequence ID" value="HGL40994.1"/>
    <property type="molecule type" value="Genomic_DNA"/>
</dbReference>
<organism evidence="12">
    <name type="scientific">Caldiarchaeum subterraneum</name>
    <dbReference type="NCBI Taxonomy" id="311458"/>
    <lineage>
        <taxon>Archaea</taxon>
        <taxon>Nitrososphaerota</taxon>
        <taxon>Candidatus Caldarchaeales</taxon>
        <taxon>Candidatus Caldarchaeaceae</taxon>
        <taxon>Candidatus Caldarchaeum</taxon>
    </lineage>
</organism>
<dbReference type="SUPFAM" id="SSF53218">
    <property type="entry name" value="Molybdenum cofactor biosynthesis proteins"/>
    <property type="match status" value="1"/>
</dbReference>
<dbReference type="FunFam" id="3.40.980.10:FF:000004">
    <property type="entry name" value="Molybdopterin molybdenumtransferase"/>
    <property type="match status" value="1"/>
</dbReference>
<comment type="pathway">
    <text evidence="2">Cofactor biosynthesis; molybdopterin biosynthesis.</text>
</comment>
<dbReference type="EMBL" id="DTAD01000020">
    <property type="protein sequence ID" value="HGN89832.1"/>
    <property type="molecule type" value="Genomic_DNA"/>
</dbReference>
<accession>A0A7C4I791</accession>
<comment type="cofactor">
    <cofactor evidence="1">
        <name>Mg(2+)</name>
        <dbReference type="ChEBI" id="CHEBI:18420"/>
    </cofactor>
</comment>
<dbReference type="UniPathway" id="UPA00344"/>
<dbReference type="SMART" id="SM00852">
    <property type="entry name" value="MoCF_biosynth"/>
    <property type="match status" value="1"/>
</dbReference>
<dbReference type="CDD" id="cd00887">
    <property type="entry name" value="MoeA"/>
    <property type="match status" value="1"/>
</dbReference>
<gene>
    <name evidence="13" type="ORF">ENM30_01690</name>
    <name evidence="12" type="ORF">ENT82_01720</name>
    <name evidence="11" type="ORF">ENU43_04950</name>
</gene>
<evidence type="ECO:0000256" key="5">
    <source>
        <dbReference type="ARBA" id="ARBA00022679"/>
    </source>
</evidence>
<dbReference type="InterPro" id="IPR005110">
    <property type="entry name" value="MoeA_linker/N"/>
</dbReference>
<dbReference type="Gene3D" id="2.170.190.11">
    <property type="entry name" value="Molybdopterin biosynthesis moea protein, domain 3"/>
    <property type="match status" value="1"/>
</dbReference>
<dbReference type="InterPro" id="IPR036135">
    <property type="entry name" value="MoeA_linker/N_sf"/>
</dbReference>
<dbReference type="Pfam" id="PF00994">
    <property type="entry name" value="MoCF_biosynth"/>
    <property type="match status" value="1"/>
</dbReference>